<dbReference type="InterPro" id="IPR011706">
    <property type="entry name" value="Cu-oxidase_C"/>
</dbReference>
<evidence type="ECO:0000256" key="1">
    <source>
        <dbReference type="ARBA" id="ARBA00010609"/>
    </source>
</evidence>
<protein>
    <recommendedName>
        <fullName evidence="3">Plastocyanin-like domain-containing protein</fullName>
    </recommendedName>
</protein>
<dbReference type="Pfam" id="PF07731">
    <property type="entry name" value="Cu-oxidase_2"/>
    <property type="match status" value="1"/>
</dbReference>
<dbReference type="PANTHER" id="PTHR11709">
    <property type="entry name" value="MULTI-COPPER OXIDASE"/>
    <property type="match status" value="1"/>
</dbReference>
<comment type="caution">
    <text evidence="4">The sequence shown here is derived from an EMBL/GenBank/DDBJ whole genome shotgun (WGS) entry which is preliminary data.</text>
</comment>
<dbReference type="GO" id="GO:0005507">
    <property type="term" value="F:copper ion binding"/>
    <property type="evidence" value="ECO:0007669"/>
    <property type="project" value="InterPro"/>
</dbReference>
<dbReference type="PROSITE" id="PS00080">
    <property type="entry name" value="MULTICOPPER_OXIDASE2"/>
    <property type="match status" value="1"/>
</dbReference>
<comment type="similarity">
    <text evidence="1">Belongs to the multicopper oxidase family.</text>
</comment>
<dbReference type="Proteomes" id="UP000077002">
    <property type="component" value="Unassembled WGS sequence"/>
</dbReference>
<dbReference type="RefSeq" id="XP_022510692.1">
    <property type="nucleotide sequence ID" value="XM_022657050.1"/>
</dbReference>
<evidence type="ECO:0000313" key="5">
    <source>
        <dbReference type="Proteomes" id="UP000077002"/>
    </source>
</evidence>
<keyword evidence="2" id="KW-0479">Metal-binding</keyword>
<dbReference type="SUPFAM" id="SSF49503">
    <property type="entry name" value="Cupredoxins"/>
    <property type="match status" value="1"/>
</dbReference>
<reference evidence="4 5" key="1">
    <citation type="submission" date="2016-03" db="EMBL/GenBank/DDBJ databases">
        <title>Draft genome sequence of the Fonsecaea monophora CBS 269.37.</title>
        <authorList>
            <person name="Bombassaro A."/>
            <person name="Vinicius W.A."/>
            <person name="De Hoog S."/>
            <person name="Sun J."/>
            <person name="Souza E.M."/>
            <person name="Raittz R.T."/>
            <person name="Costa F."/>
            <person name="Leao A.C."/>
            <person name="Tadra-Sfeir M.Z."/>
            <person name="Baura V."/>
            <person name="Balsanelli E."/>
            <person name="Pedrosa F.O."/>
            <person name="Moreno L.F."/>
            <person name="Steffens M.B."/>
            <person name="Xi L."/>
            <person name="Bocca A.L."/>
            <person name="Felipe M.S."/>
            <person name="Teixeira M."/>
            <person name="Telles Filho F.Q."/>
            <person name="Azevedo C.M."/>
            <person name="Gomes R."/>
            <person name="Vicente V.A."/>
        </authorList>
    </citation>
    <scope>NUCLEOTIDE SEQUENCE [LARGE SCALE GENOMIC DNA]</scope>
    <source>
        <strain evidence="4 5">CBS 269.37</strain>
    </source>
</reference>
<proteinExistence type="inferred from homology"/>
<accession>A0A177F576</accession>
<dbReference type="AlphaFoldDB" id="A0A177F576"/>
<organism evidence="4 5">
    <name type="scientific">Fonsecaea monophora</name>
    <dbReference type="NCBI Taxonomy" id="254056"/>
    <lineage>
        <taxon>Eukaryota</taxon>
        <taxon>Fungi</taxon>
        <taxon>Dikarya</taxon>
        <taxon>Ascomycota</taxon>
        <taxon>Pezizomycotina</taxon>
        <taxon>Eurotiomycetes</taxon>
        <taxon>Chaetothyriomycetidae</taxon>
        <taxon>Chaetothyriales</taxon>
        <taxon>Herpotrichiellaceae</taxon>
        <taxon>Fonsecaea</taxon>
    </lineage>
</organism>
<gene>
    <name evidence="4" type="ORF">AYO21_07093</name>
</gene>
<dbReference type="InterPro" id="IPR002355">
    <property type="entry name" value="Cu_oxidase_Cu_BS"/>
</dbReference>
<dbReference type="InterPro" id="IPR008972">
    <property type="entry name" value="Cupredoxin"/>
</dbReference>
<dbReference type="Gene3D" id="2.60.40.420">
    <property type="entry name" value="Cupredoxins - blue copper proteins"/>
    <property type="match status" value="1"/>
</dbReference>
<dbReference type="EMBL" id="LVKK01000052">
    <property type="protein sequence ID" value="OAG38740.1"/>
    <property type="molecule type" value="Genomic_DNA"/>
</dbReference>
<evidence type="ECO:0000259" key="3">
    <source>
        <dbReference type="Pfam" id="PF07731"/>
    </source>
</evidence>
<dbReference type="InterPro" id="IPR045087">
    <property type="entry name" value="Cu-oxidase_fam"/>
</dbReference>
<dbReference type="GO" id="GO:0016491">
    <property type="term" value="F:oxidoreductase activity"/>
    <property type="evidence" value="ECO:0007669"/>
    <property type="project" value="InterPro"/>
</dbReference>
<feature type="domain" description="Plastocyanin-like" evidence="3">
    <location>
        <begin position="2"/>
        <end position="81"/>
    </location>
</feature>
<dbReference type="OrthoDB" id="2121828at2759"/>
<name>A0A177F576_9EURO</name>
<evidence type="ECO:0000313" key="4">
    <source>
        <dbReference type="EMBL" id="OAG38740.1"/>
    </source>
</evidence>
<evidence type="ECO:0000256" key="2">
    <source>
        <dbReference type="ARBA" id="ARBA00022723"/>
    </source>
</evidence>
<sequence length="120" mass="13257">MAILGQGKEEWNAGLISTLNFENPPRRDTALVVGNIEKDPNVGGYLVLGFKTDNPGVWLLHCHIIWHSESGMGLQFIERPDEIPAKAYTSKESFVQECAAELEYEEEDPSHKKSGSVSGV</sequence>
<dbReference type="GeneID" id="34602249"/>
<dbReference type="PANTHER" id="PTHR11709:SF414">
    <property type="entry name" value="ADR239WP"/>
    <property type="match status" value="1"/>
</dbReference>
<keyword evidence="5" id="KW-1185">Reference proteome</keyword>